<feature type="region of interest" description="Disordered" evidence="2">
    <location>
        <begin position="671"/>
        <end position="690"/>
    </location>
</feature>
<name>A0A448ZGG3_9STRA</name>
<feature type="compositionally biased region" description="Acidic residues" evidence="2">
    <location>
        <begin position="113"/>
        <end position="127"/>
    </location>
</feature>
<evidence type="ECO:0000256" key="2">
    <source>
        <dbReference type="SAM" id="MobiDB-lite"/>
    </source>
</evidence>
<evidence type="ECO:0000256" key="1">
    <source>
        <dbReference type="SAM" id="Coils"/>
    </source>
</evidence>
<proteinExistence type="predicted"/>
<dbReference type="EMBL" id="CAACVS010000335">
    <property type="protein sequence ID" value="VEU41122.1"/>
    <property type="molecule type" value="Genomic_DNA"/>
</dbReference>
<dbReference type="PROSITE" id="PS50858">
    <property type="entry name" value="BSD"/>
    <property type="match status" value="1"/>
</dbReference>
<feature type="region of interest" description="Disordered" evidence="2">
    <location>
        <begin position="28"/>
        <end position="61"/>
    </location>
</feature>
<feature type="compositionally biased region" description="Acidic residues" evidence="2">
    <location>
        <begin position="326"/>
        <end position="360"/>
    </location>
</feature>
<evidence type="ECO:0000259" key="3">
    <source>
        <dbReference type="PROSITE" id="PS50858"/>
    </source>
</evidence>
<dbReference type="OrthoDB" id="49532at2759"/>
<feature type="region of interest" description="Disordered" evidence="2">
    <location>
        <begin position="74"/>
        <end position="94"/>
    </location>
</feature>
<sequence length="709" mass="78810">MWGALKKDFGEFVSTVATDANETLQAIDQKMDEPLVGQRTDDQGGDEGYMGQEASPIDLDTGMVLDHVVGDVEEEDGDEVFSWKSPDENPTAEEMRDQLVLCEDVFKDSLVSESDESTSKEEEEEKEEDRSDSNETPLLETVATATKPSNDDAARSFLEEFDVASKTDEISALLEENVALKTTFSMVATDQSEVTYSDFWTRYYFRIADPDRVAETYGVYYRKELEAFEQRREEAEAAARDAAANDNLARGISNVTNFFGGVVNRLTQEDDEGGADEAGVDESMDVDDESAPQTSGLGGFFNSVTGGGVGRPPFVLNTAVSDDEYDDYQAPEEEDDDDSEVELGWDDDDEDLESDDDDEQNTSATMQFKDGDDLSETVDFKDAEKEGLLDQLEQARAERDALQKTVAMQTEELKKARTADIAAISPPAAVLEGGDKDEEVQKLSIQLFEKDSELAALRAKLEDDKNEAKDQQQQQETLEKLLQSIAEKDAELEALRRSTDERIEMLQNTVDQKTTEQERLRTEWDSEKEALLLEKEANRQDTSVVTAEKADDAEMLALRSKIAEQEQKIEELVASKDAAEKANSVEIVALRSKVAEQEQKIEELVESTTAQEADGVEMASLRSKVAEQEQKIEDLVMSKATAQEADGAEMAALRSKVDEQEKKIEELAASKAAATEELQHQTEQSAQEQEALRTTLQLKIEGLEQRLLP</sequence>
<dbReference type="AlphaFoldDB" id="A0A448ZGG3"/>
<feature type="region of interest" description="Disordered" evidence="2">
    <location>
        <begin position="269"/>
        <end position="299"/>
    </location>
</feature>
<dbReference type="Proteomes" id="UP000291116">
    <property type="component" value="Unassembled WGS sequence"/>
</dbReference>
<accession>A0A448ZGG3</accession>
<dbReference type="InterPro" id="IPR035925">
    <property type="entry name" value="BSD_dom_sf"/>
</dbReference>
<feature type="region of interest" description="Disordered" evidence="2">
    <location>
        <begin position="326"/>
        <end position="374"/>
    </location>
</feature>
<protein>
    <recommendedName>
        <fullName evidence="3">BSD domain-containing protein</fullName>
    </recommendedName>
</protein>
<feature type="region of interest" description="Disordered" evidence="2">
    <location>
        <begin position="110"/>
        <end position="140"/>
    </location>
</feature>
<keyword evidence="1" id="KW-0175">Coiled coil</keyword>
<dbReference type="InterPro" id="IPR005607">
    <property type="entry name" value="BSD_dom"/>
</dbReference>
<evidence type="ECO:0000313" key="5">
    <source>
        <dbReference type="Proteomes" id="UP000291116"/>
    </source>
</evidence>
<feature type="coiled-coil region" evidence="1">
    <location>
        <begin position="378"/>
        <end position="419"/>
    </location>
</feature>
<feature type="compositionally biased region" description="Polar residues" evidence="2">
    <location>
        <begin position="681"/>
        <end position="690"/>
    </location>
</feature>
<reference evidence="4 5" key="1">
    <citation type="submission" date="2019-01" db="EMBL/GenBank/DDBJ databases">
        <authorList>
            <person name="Ferrante I. M."/>
        </authorList>
    </citation>
    <scope>NUCLEOTIDE SEQUENCE [LARGE SCALE GENOMIC DNA]</scope>
    <source>
        <strain evidence="4 5">B856</strain>
    </source>
</reference>
<dbReference type="Pfam" id="PF03909">
    <property type="entry name" value="BSD"/>
    <property type="match status" value="1"/>
</dbReference>
<feature type="coiled-coil region" evidence="1">
    <location>
        <begin position="447"/>
        <end position="523"/>
    </location>
</feature>
<feature type="compositionally biased region" description="Acidic residues" evidence="2">
    <location>
        <begin position="269"/>
        <end position="290"/>
    </location>
</feature>
<gene>
    <name evidence="4" type="ORF">PSNMU_V1.4_AUG-EV-PASAV3_0080880</name>
</gene>
<keyword evidence="5" id="KW-1185">Reference proteome</keyword>
<evidence type="ECO:0000313" key="4">
    <source>
        <dbReference type="EMBL" id="VEU41122.1"/>
    </source>
</evidence>
<dbReference type="Gene3D" id="1.10.3970.10">
    <property type="entry name" value="BSD domain"/>
    <property type="match status" value="1"/>
</dbReference>
<feature type="domain" description="BSD" evidence="3">
    <location>
        <begin position="157"/>
        <end position="211"/>
    </location>
</feature>
<organism evidence="4 5">
    <name type="scientific">Pseudo-nitzschia multistriata</name>
    <dbReference type="NCBI Taxonomy" id="183589"/>
    <lineage>
        <taxon>Eukaryota</taxon>
        <taxon>Sar</taxon>
        <taxon>Stramenopiles</taxon>
        <taxon>Ochrophyta</taxon>
        <taxon>Bacillariophyta</taxon>
        <taxon>Bacillariophyceae</taxon>
        <taxon>Bacillariophycidae</taxon>
        <taxon>Bacillariales</taxon>
        <taxon>Bacillariaceae</taxon>
        <taxon>Pseudo-nitzschia</taxon>
    </lineage>
</organism>